<evidence type="ECO:0000313" key="2">
    <source>
        <dbReference type="Proteomes" id="UP000317650"/>
    </source>
</evidence>
<dbReference type="Proteomes" id="UP000317650">
    <property type="component" value="Chromosome 3"/>
</dbReference>
<name>A0A4S8J9L5_MUSBA</name>
<sequence length="69" mass="7621">MRAKDDPSTAKPRPPAFLRFGLGRRWVAAVRCVESVSDVLCLPSLRPRCSCRGVGLACFSVPKCDQDDR</sequence>
<keyword evidence="2" id="KW-1185">Reference proteome</keyword>
<protein>
    <submittedName>
        <fullName evidence="1">Uncharacterized protein</fullName>
    </submittedName>
</protein>
<proteinExistence type="predicted"/>
<dbReference type="AlphaFoldDB" id="A0A4S8J9L5"/>
<comment type="caution">
    <text evidence="1">The sequence shown here is derived from an EMBL/GenBank/DDBJ whole genome shotgun (WGS) entry which is preliminary data.</text>
</comment>
<dbReference type="EMBL" id="PYDT01000006">
    <property type="protein sequence ID" value="THU58367.1"/>
    <property type="molecule type" value="Genomic_DNA"/>
</dbReference>
<gene>
    <name evidence="1" type="ORF">C4D60_Mb03t13500</name>
</gene>
<reference evidence="1 2" key="1">
    <citation type="journal article" date="2019" name="Nat. Plants">
        <title>Genome sequencing of Musa balbisiana reveals subgenome evolution and function divergence in polyploid bananas.</title>
        <authorList>
            <person name="Yao X."/>
        </authorList>
    </citation>
    <scope>NUCLEOTIDE SEQUENCE [LARGE SCALE GENOMIC DNA]</scope>
    <source>
        <strain evidence="2">cv. DH-PKW</strain>
        <tissue evidence="1">Leaves</tissue>
    </source>
</reference>
<organism evidence="1 2">
    <name type="scientific">Musa balbisiana</name>
    <name type="common">Banana</name>
    <dbReference type="NCBI Taxonomy" id="52838"/>
    <lineage>
        <taxon>Eukaryota</taxon>
        <taxon>Viridiplantae</taxon>
        <taxon>Streptophyta</taxon>
        <taxon>Embryophyta</taxon>
        <taxon>Tracheophyta</taxon>
        <taxon>Spermatophyta</taxon>
        <taxon>Magnoliopsida</taxon>
        <taxon>Liliopsida</taxon>
        <taxon>Zingiberales</taxon>
        <taxon>Musaceae</taxon>
        <taxon>Musa</taxon>
    </lineage>
</organism>
<accession>A0A4S8J9L5</accession>
<evidence type="ECO:0000313" key="1">
    <source>
        <dbReference type="EMBL" id="THU58367.1"/>
    </source>
</evidence>